<evidence type="ECO:0000313" key="4">
    <source>
        <dbReference type="EMBL" id="SHH37698.1"/>
    </source>
</evidence>
<dbReference type="InterPro" id="IPR036148">
    <property type="entry name" value="MmgE/PrpD_sf"/>
</dbReference>
<protein>
    <submittedName>
        <fullName evidence="4">2-methylcitrate dehydratase PrpD</fullName>
    </submittedName>
</protein>
<dbReference type="InterPro" id="IPR045337">
    <property type="entry name" value="MmgE_PrpD_C"/>
</dbReference>
<dbReference type="Gene3D" id="1.10.4100.10">
    <property type="entry name" value="2-methylcitrate dehydratase PrpD"/>
    <property type="match status" value="1"/>
</dbReference>
<comment type="similarity">
    <text evidence="1">Belongs to the PrpD family.</text>
</comment>
<evidence type="ECO:0000259" key="2">
    <source>
        <dbReference type="Pfam" id="PF03972"/>
    </source>
</evidence>
<dbReference type="InterPro" id="IPR045336">
    <property type="entry name" value="MmgE_PrpD_N"/>
</dbReference>
<sequence length="452" mass="47586">MSAHSRSLSDHLGRFVAETAFEGLPPPVVEKVKLRILDLLAASCSGVRANNHIPLLRLLPGDGDLVIWGTNERRSLRDATLINSAVAHSTYVEDGSRYTGGHPSSALIPAALNVAISRRADGRALIAAIAAGYEVFLRLGRAIYPSTVVRGFQSTAILAAPASAAAASSLLQLSETGAAHAISIACSQGAGLKEALKSANSQPLQVGRSSEGGLLAAMYAAQGAQGSPRALENGFLKAYAENADHGAIAPGLGSRWSIDETYIKQYGGCRGNHAAVDAVAEILSRHAIDYPAIEHIDIRVDTVTLAAAIEPPLNAEQAQFSIAFSVAVKIIKGDVLPNRFSSAALADPSIKALMRRIRVAADPALDADYPRHRPAIATLFLKDGRRITHRLDIAKGEPESPLTPDEIARKFEILAAPIFGASASSISEFVLSLESAKSMEPLNRLLAGTNVV</sequence>
<dbReference type="PANTHER" id="PTHR16943">
    <property type="entry name" value="2-METHYLCITRATE DEHYDRATASE-RELATED"/>
    <property type="match status" value="1"/>
</dbReference>
<accession>A0A1M5SHF3</accession>
<proteinExistence type="inferred from homology"/>
<dbReference type="Pfam" id="PF03972">
    <property type="entry name" value="MmgE_PrpD_N"/>
    <property type="match status" value="1"/>
</dbReference>
<dbReference type="AlphaFoldDB" id="A0A1M5SHF3"/>
<dbReference type="InterPro" id="IPR042183">
    <property type="entry name" value="MmgE/PrpD_sf_1"/>
</dbReference>
<feature type="domain" description="MmgE/PrpD N-terminal" evidence="2">
    <location>
        <begin position="11"/>
        <end position="243"/>
    </location>
</feature>
<organism evidence="4 5">
    <name type="scientific">Pollutimonas bauzanensis</name>
    <dbReference type="NCBI Taxonomy" id="658167"/>
    <lineage>
        <taxon>Bacteria</taxon>
        <taxon>Pseudomonadati</taxon>
        <taxon>Pseudomonadota</taxon>
        <taxon>Betaproteobacteria</taxon>
        <taxon>Burkholderiales</taxon>
        <taxon>Alcaligenaceae</taxon>
        <taxon>Pollutimonas</taxon>
    </lineage>
</organism>
<dbReference type="Gene3D" id="3.30.1330.120">
    <property type="entry name" value="2-methylcitrate dehydratase PrpD"/>
    <property type="match status" value="1"/>
</dbReference>
<dbReference type="InterPro" id="IPR042188">
    <property type="entry name" value="MmgE/PrpD_sf_2"/>
</dbReference>
<gene>
    <name evidence="4" type="ORF">SAMN04488135_10374</name>
</gene>
<dbReference type="SUPFAM" id="SSF103378">
    <property type="entry name" value="2-methylcitrate dehydratase PrpD"/>
    <property type="match status" value="1"/>
</dbReference>
<dbReference type="STRING" id="658167.SAMN04488135_10374"/>
<evidence type="ECO:0000313" key="5">
    <source>
        <dbReference type="Proteomes" id="UP000184226"/>
    </source>
</evidence>
<dbReference type="GO" id="GO:0016829">
    <property type="term" value="F:lyase activity"/>
    <property type="evidence" value="ECO:0007669"/>
    <property type="project" value="InterPro"/>
</dbReference>
<reference evidence="4 5" key="1">
    <citation type="submission" date="2016-11" db="EMBL/GenBank/DDBJ databases">
        <authorList>
            <person name="Jaros S."/>
            <person name="Januszkiewicz K."/>
            <person name="Wedrychowicz H."/>
        </authorList>
    </citation>
    <scope>NUCLEOTIDE SEQUENCE [LARGE SCALE GENOMIC DNA]</scope>
    <source>
        <strain evidence="4 5">CGMCC 1.10190</strain>
    </source>
</reference>
<name>A0A1M5SHF3_9BURK</name>
<dbReference type="Pfam" id="PF19305">
    <property type="entry name" value="MmgE_PrpD_C"/>
    <property type="match status" value="1"/>
</dbReference>
<feature type="domain" description="MmgE/PrpD C-terminal" evidence="3">
    <location>
        <begin position="268"/>
        <end position="432"/>
    </location>
</feature>
<dbReference type="EMBL" id="FQXE01000003">
    <property type="protein sequence ID" value="SHH37698.1"/>
    <property type="molecule type" value="Genomic_DNA"/>
</dbReference>
<dbReference type="RefSeq" id="WP_073102274.1">
    <property type="nucleotide sequence ID" value="NZ_FQXE01000003.1"/>
</dbReference>
<evidence type="ECO:0000259" key="3">
    <source>
        <dbReference type="Pfam" id="PF19305"/>
    </source>
</evidence>
<dbReference type="PANTHER" id="PTHR16943:SF8">
    <property type="entry name" value="2-METHYLCITRATE DEHYDRATASE"/>
    <property type="match status" value="1"/>
</dbReference>
<dbReference type="Proteomes" id="UP000184226">
    <property type="component" value="Unassembled WGS sequence"/>
</dbReference>
<dbReference type="OrthoDB" id="9791416at2"/>
<keyword evidence="5" id="KW-1185">Reference proteome</keyword>
<dbReference type="InterPro" id="IPR005656">
    <property type="entry name" value="MmgE_PrpD"/>
</dbReference>
<evidence type="ECO:0000256" key="1">
    <source>
        <dbReference type="ARBA" id="ARBA00006174"/>
    </source>
</evidence>